<organism evidence="1 2">
    <name type="scientific">Dubosiella muris</name>
    <dbReference type="NCBI Taxonomy" id="3038133"/>
    <lineage>
        <taxon>Bacteria</taxon>
        <taxon>Bacillati</taxon>
        <taxon>Bacillota</taxon>
        <taxon>Erysipelotrichia</taxon>
        <taxon>Erysipelotrichales</taxon>
        <taxon>Erysipelotrichaceae</taxon>
        <taxon>Dubosiella</taxon>
    </lineage>
</organism>
<proteinExistence type="predicted"/>
<reference evidence="1" key="1">
    <citation type="submission" date="2019-04" db="EMBL/GenBank/DDBJ databases">
        <title>Microbes associate with the intestines of laboratory mice.</title>
        <authorList>
            <person name="Navarre W."/>
            <person name="Wong E."/>
            <person name="Huang K."/>
            <person name="Tropini C."/>
            <person name="Ng K."/>
            <person name="Yu B."/>
        </authorList>
    </citation>
    <scope>NUCLEOTIDE SEQUENCE</scope>
    <source>
        <strain evidence="1">NM09_H32</strain>
    </source>
</reference>
<gene>
    <name evidence="1" type="ORF">E5336_06550</name>
</gene>
<dbReference type="Proteomes" id="UP000308836">
    <property type="component" value="Unassembled WGS sequence"/>
</dbReference>
<keyword evidence="2" id="KW-1185">Reference proteome</keyword>
<comment type="caution">
    <text evidence="1">The sequence shown here is derived from an EMBL/GenBank/DDBJ whole genome shotgun (WGS) entry which is preliminary data.</text>
</comment>
<protein>
    <submittedName>
        <fullName evidence="1">ParB/RepB/Spo0J family partition protein</fullName>
    </submittedName>
</protein>
<evidence type="ECO:0000313" key="1">
    <source>
        <dbReference type="EMBL" id="TGY65971.1"/>
    </source>
</evidence>
<accession>A0AC61R8V8</accession>
<name>A0AC61R8V8_9FIRM</name>
<sequence>MSTSRLGKGLTTIFGQDVSKVLDDIQNGEIDTVVQDQMQIPVNEIRPNPYQPRKVFDDAALQELKVSIEQHGVFTPILVKKSIAGYDLITGERRLRATKLAGLSTIPAIIVQFDDQEMMEIALLENIQREDLNVIEEAKAYEQLIHKLDYTQEQLAKRVGKSREHITNLLRLLRLPEDVQQLAIDKQLSMGHLRALLSLKNEEDMRRIAKMAIDQGLSVRKVEQLVKESAQKKPKAPAAIPYQENLFVKDAQRQMEEFFQTNVKIANHNITIHFESDSDLTRILEILELMEKE</sequence>
<dbReference type="EMBL" id="SRYG01000011">
    <property type="protein sequence ID" value="TGY65971.1"/>
    <property type="molecule type" value="Genomic_DNA"/>
</dbReference>
<evidence type="ECO:0000313" key="2">
    <source>
        <dbReference type="Proteomes" id="UP000308836"/>
    </source>
</evidence>